<comment type="caution">
    <text evidence="2">The sequence shown here is derived from an EMBL/GenBank/DDBJ whole genome shotgun (WGS) entry which is preliminary data.</text>
</comment>
<dbReference type="PANTHER" id="PTHR46564:SF1">
    <property type="entry name" value="TRANSPOSASE"/>
    <property type="match status" value="1"/>
</dbReference>
<protein>
    <recommendedName>
        <fullName evidence="1">Tc1-like transposase DDE domain-containing protein</fullName>
    </recommendedName>
</protein>
<dbReference type="Pfam" id="PF13358">
    <property type="entry name" value="DDE_3"/>
    <property type="match status" value="1"/>
</dbReference>
<gene>
    <name evidence="2" type="ORF">PHPALM_11668</name>
</gene>
<dbReference type="InterPro" id="IPR036397">
    <property type="entry name" value="RNaseH_sf"/>
</dbReference>
<keyword evidence="3" id="KW-1185">Reference proteome</keyword>
<sequence length="374" mass="42751">MPSQATLKKKTHDERRRVLDAYHAGRNWREVARLNGFKRSTAEYLVSHGRVKDLRRGGAQNVNVTPAIKEVLEGYLNGTDFNVDLSMFTISRHLLDMLYTVKQVSRRHVCYHYVIVNTNEDPVKIKTRIEPTTCNNETNKEKRKQFAEALVEHHRLGNLVIYFNESNYNLYTKRSRGRAKKGKRAIEKLPPTKRANLQIQCAVSSAFGVVAYRTRRGSIKMQDIADFVDELYAAVKDSDVFKHDFTGKKIVVVFDNAPAHSQTETLVTTHDDLVLLRLGPYSPMRNPIENCFSVLKSHIKEYLALMRPEMTQAPTARTATGSLISMTEARMRLLVRAAHVSMPKITHQLVVTMELHSRDFVNAAIRYEDMSYGA</sequence>
<dbReference type="Proteomes" id="UP000237271">
    <property type="component" value="Unassembled WGS sequence"/>
</dbReference>
<dbReference type="AlphaFoldDB" id="A0A2P4Y1N2"/>
<feature type="domain" description="Tc1-like transposase DDE" evidence="1">
    <location>
        <begin position="160"/>
        <end position="301"/>
    </location>
</feature>
<evidence type="ECO:0000259" key="1">
    <source>
        <dbReference type="Pfam" id="PF13358"/>
    </source>
</evidence>
<name>A0A2P4Y1N2_9STRA</name>
<evidence type="ECO:0000313" key="3">
    <source>
        <dbReference type="Proteomes" id="UP000237271"/>
    </source>
</evidence>
<organism evidence="2 3">
    <name type="scientific">Phytophthora palmivora</name>
    <dbReference type="NCBI Taxonomy" id="4796"/>
    <lineage>
        <taxon>Eukaryota</taxon>
        <taxon>Sar</taxon>
        <taxon>Stramenopiles</taxon>
        <taxon>Oomycota</taxon>
        <taxon>Peronosporomycetes</taxon>
        <taxon>Peronosporales</taxon>
        <taxon>Peronosporaceae</taxon>
        <taxon>Phytophthora</taxon>
    </lineage>
</organism>
<proteinExistence type="predicted"/>
<evidence type="ECO:0000313" key="2">
    <source>
        <dbReference type="EMBL" id="POM71723.1"/>
    </source>
</evidence>
<dbReference type="GO" id="GO:0003676">
    <property type="term" value="F:nucleic acid binding"/>
    <property type="evidence" value="ECO:0007669"/>
    <property type="project" value="InterPro"/>
</dbReference>
<reference evidence="2 3" key="1">
    <citation type="journal article" date="2017" name="Genome Biol. Evol.">
        <title>Phytophthora megakarya and P. palmivora, closely related causal agents of cacao black pod rot, underwent increases in genome sizes and gene numbers by different mechanisms.</title>
        <authorList>
            <person name="Ali S.S."/>
            <person name="Shao J."/>
            <person name="Lary D.J."/>
            <person name="Kronmiller B."/>
            <person name="Shen D."/>
            <person name="Strem M.D."/>
            <person name="Amoako-Attah I."/>
            <person name="Akrofi A.Y."/>
            <person name="Begoude B.A."/>
            <person name="Ten Hoopen G.M."/>
            <person name="Coulibaly K."/>
            <person name="Kebe B.I."/>
            <person name="Melnick R.L."/>
            <person name="Guiltinan M.J."/>
            <person name="Tyler B.M."/>
            <person name="Meinhardt L.W."/>
            <person name="Bailey B.A."/>
        </authorList>
    </citation>
    <scope>NUCLEOTIDE SEQUENCE [LARGE SCALE GENOMIC DNA]</scope>
    <source>
        <strain evidence="3">sbr112.9</strain>
    </source>
</reference>
<dbReference type="Gene3D" id="3.30.420.10">
    <property type="entry name" value="Ribonuclease H-like superfamily/Ribonuclease H"/>
    <property type="match status" value="1"/>
</dbReference>
<dbReference type="InterPro" id="IPR038717">
    <property type="entry name" value="Tc1-like_DDE_dom"/>
</dbReference>
<dbReference type="OrthoDB" id="6226438at2759"/>
<dbReference type="EMBL" id="NCKW01006423">
    <property type="protein sequence ID" value="POM71723.1"/>
    <property type="molecule type" value="Genomic_DNA"/>
</dbReference>
<accession>A0A2P4Y1N2</accession>
<dbReference type="PANTHER" id="PTHR46564">
    <property type="entry name" value="TRANSPOSASE"/>
    <property type="match status" value="1"/>
</dbReference>